<dbReference type="HOGENOM" id="CLU_023226_0_0_2"/>
<name>W8P2S0_9EURY</name>
<dbReference type="KEGG" id="tnu:BD01_1490"/>
<feature type="transmembrane region" description="Helical" evidence="1">
    <location>
        <begin position="496"/>
        <end position="516"/>
    </location>
</feature>
<feature type="transmembrane region" description="Helical" evidence="1">
    <location>
        <begin position="111"/>
        <end position="130"/>
    </location>
</feature>
<feature type="transmembrane region" description="Helical" evidence="1">
    <location>
        <begin position="201"/>
        <end position="220"/>
    </location>
</feature>
<feature type="transmembrane region" description="Helical" evidence="1">
    <location>
        <begin position="329"/>
        <end position="346"/>
    </location>
</feature>
<dbReference type="STRING" id="195522.BD01_1490"/>
<feature type="transmembrane region" description="Helical" evidence="1">
    <location>
        <begin position="593"/>
        <end position="615"/>
    </location>
</feature>
<feature type="transmembrane region" description="Helical" evidence="1">
    <location>
        <begin position="262"/>
        <end position="282"/>
    </location>
</feature>
<reference evidence="2 3" key="1">
    <citation type="submission" date="2014-02" db="EMBL/GenBank/DDBJ databases">
        <title>Genome Sequence of an Hyperthermophilic Archaeon, Thermococcus nautili 30-1, producing viral vesicles.</title>
        <authorList>
            <person name="Oberto J."/>
            <person name="Gaudin M."/>
            <person name="Cossu M."/>
            <person name="Gorlas A."/>
            <person name="Slesarev A."/>
            <person name="Marguet E."/>
            <person name="Forterre P."/>
        </authorList>
    </citation>
    <scope>NUCLEOTIDE SEQUENCE [LARGE SCALE GENOMIC DNA]</scope>
    <source>
        <strain evidence="2 3">30-1</strain>
    </source>
</reference>
<gene>
    <name evidence="2" type="ORF">BD01_1490</name>
</gene>
<dbReference type="Pfam" id="PF09971">
    <property type="entry name" value="DUF2206"/>
    <property type="match status" value="1"/>
</dbReference>
<feature type="transmembrane region" description="Helical" evidence="1">
    <location>
        <begin position="76"/>
        <end position="99"/>
    </location>
</feature>
<dbReference type="AlphaFoldDB" id="W8P2S0"/>
<keyword evidence="1" id="KW-0812">Transmembrane</keyword>
<feature type="transmembrane region" description="Helical" evidence="1">
    <location>
        <begin position="175"/>
        <end position="194"/>
    </location>
</feature>
<feature type="transmembrane region" description="Helical" evidence="1">
    <location>
        <begin position="151"/>
        <end position="169"/>
    </location>
</feature>
<feature type="transmembrane region" description="Helical" evidence="1">
    <location>
        <begin position="43"/>
        <end position="64"/>
    </location>
</feature>
<proteinExistence type="predicted"/>
<evidence type="ECO:0000313" key="2">
    <source>
        <dbReference type="EMBL" id="AHL23101.1"/>
    </source>
</evidence>
<dbReference type="GeneID" id="24958534"/>
<feature type="transmembrane region" description="Helical" evidence="1">
    <location>
        <begin position="289"/>
        <end position="309"/>
    </location>
</feature>
<sequence>MKIKSPLKMNDWDIKSFLIVIFSIQLAYLGIFSMNKLGIEIPFLRQILGFVYITFIPGYLLLRILKIHKLTSEESFMYAVGLSLFFDMFVGFLMNMFYPMLGITDKPISEIPIVVTFTLATLLLSIWAYFRDRDYCNPDFINLKDILSSQFLFLSLIPFMAIFGTYLVNYYANNILLMVMIVVIALVVLLVGFADIIPGKLYSYAIWIVAIALIWHITLITEYIPPLDAIGEYIVSETTIINGIWNPSYEFLYKSDIPMFSLSYYNTSLVCAILWPIYSLILKLGLNEIYKIIGPGLYSFTVLATYKVFLTFYRDYQEKFGGMNENKLAGISALLVCVIMPFYRIVPLISKQSIAELFFVLILLSLFSVKKYTLLLSLIFTFSMVISHYSSSFIYLVGLAFGGAFLRLFPKEANGKLFSTYINKQLALIILFGIIVHIAWYSSVATSLVFKALIIQIDTIAQVIVQLKLFVLEFSRGAYILSKESGDIYHEITRFLYLYIQFIIAIGVIGCFLYQIKHIHTKNENNKVKWYVYLGFSIYAIGMLVATIIVPYFAVVDPRRLFHMFSYIIGVFYSLGLLYLARTALKTPSQVINYVKITSIAGIVLLLLFSSGFIYEITKDHPNSISLSYSSVNKSDNPQIVASFYMGYVERLDVISARWLYKYHLPSQIYRVDVVEGDPEFTVYGGFIQEEIYIYHASPESTTIKESYLYLSYPVTKLKTAWTWDQLLQGVHPYRFPYSRTIISHSKIYTNSGSEILWCP</sequence>
<evidence type="ECO:0000256" key="1">
    <source>
        <dbReference type="SAM" id="Phobius"/>
    </source>
</evidence>
<keyword evidence="1" id="KW-1133">Transmembrane helix</keyword>
<dbReference type="RefSeq" id="WP_042691381.1">
    <property type="nucleotide sequence ID" value="NZ_CP007264.1"/>
</dbReference>
<feature type="transmembrane region" description="Helical" evidence="1">
    <location>
        <begin position="358"/>
        <end position="386"/>
    </location>
</feature>
<dbReference type="Proteomes" id="UP000019434">
    <property type="component" value="Chromosome"/>
</dbReference>
<evidence type="ECO:0000313" key="3">
    <source>
        <dbReference type="Proteomes" id="UP000019434"/>
    </source>
</evidence>
<feature type="transmembrane region" description="Helical" evidence="1">
    <location>
        <begin position="12"/>
        <end position="31"/>
    </location>
</feature>
<dbReference type="OrthoDB" id="292292at2157"/>
<accession>W8P2S0</accession>
<keyword evidence="1" id="KW-0472">Membrane</keyword>
<dbReference type="eggNOG" id="arCOG00568">
    <property type="taxonomic scope" value="Archaea"/>
</dbReference>
<dbReference type="EMBL" id="CP007264">
    <property type="protein sequence ID" value="AHL23101.1"/>
    <property type="molecule type" value="Genomic_DNA"/>
</dbReference>
<keyword evidence="3" id="KW-1185">Reference proteome</keyword>
<feature type="transmembrane region" description="Helical" evidence="1">
    <location>
        <begin position="392"/>
        <end position="409"/>
    </location>
</feature>
<feature type="transmembrane region" description="Helical" evidence="1">
    <location>
        <begin position="421"/>
        <end position="441"/>
    </location>
</feature>
<dbReference type="InterPro" id="IPR018701">
    <property type="entry name" value="DUF2206_membrane"/>
</dbReference>
<organism evidence="2 3">
    <name type="scientific">Thermococcus nautili</name>
    <dbReference type="NCBI Taxonomy" id="195522"/>
    <lineage>
        <taxon>Archaea</taxon>
        <taxon>Methanobacteriati</taxon>
        <taxon>Methanobacteriota</taxon>
        <taxon>Thermococci</taxon>
        <taxon>Thermococcales</taxon>
        <taxon>Thermococcaceae</taxon>
        <taxon>Thermococcus</taxon>
    </lineage>
</organism>
<feature type="transmembrane region" description="Helical" evidence="1">
    <location>
        <begin position="528"/>
        <end position="555"/>
    </location>
</feature>
<protein>
    <submittedName>
        <fullName evidence="2">Putative membrane protein</fullName>
    </submittedName>
</protein>
<feature type="transmembrane region" description="Helical" evidence="1">
    <location>
        <begin position="561"/>
        <end position="581"/>
    </location>
</feature>